<dbReference type="PROSITE" id="PS50949">
    <property type="entry name" value="HTH_GNTR"/>
    <property type="match status" value="1"/>
</dbReference>
<dbReference type="Proteomes" id="UP000477782">
    <property type="component" value="Unassembled WGS sequence"/>
</dbReference>
<dbReference type="SUPFAM" id="SSF46785">
    <property type="entry name" value="Winged helix' DNA-binding domain"/>
    <property type="match status" value="1"/>
</dbReference>
<proteinExistence type="predicted"/>
<dbReference type="PRINTS" id="PR00035">
    <property type="entry name" value="HTHGNTR"/>
</dbReference>
<dbReference type="InterPro" id="IPR036388">
    <property type="entry name" value="WH-like_DNA-bd_sf"/>
</dbReference>
<comment type="caution">
    <text evidence="5">The sequence shown here is derived from an EMBL/GenBank/DDBJ whole genome shotgun (WGS) entry which is preliminary data.</text>
</comment>
<keyword evidence="3" id="KW-0804">Transcription</keyword>
<dbReference type="InterPro" id="IPR011663">
    <property type="entry name" value="UTRA"/>
</dbReference>
<dbReference type="SUPFAM" id="SSF64288">
    <property type="entry name" value="Chorismate lyase-like"/>
    <property type="match status" value="1"/>
</dbReference>
<dbReference type="RefSeq" id="WP_164628366.1">
    <property type="nucleotide sequence ID" value="NZ_JAAIVJ010000026.1"/>
</dbReference>
<evidence type="ECO:0000256" key="3">
    <source>
        <dbReference type="ARBA" id="ARBA00023163"/>
    </source>
</evidence>
<organism evidence="5 6">
    <name type="scientific">Tabrizicola oligotrophica</name>
    <dbReference type="NCBI Taxonomy" id="2710650"/>
    <lineage>
        <taxon>Bacteria</taxon>
        <taxon>Pseudomonadati</taxon>
        <taxon>Pseudomonadota</taxon>
        <taxon>Alphaproteobacteria</taxon>
        <taxon>Rhodobacterales</taxon>
        <taxon>Paracoccaceae</taxon>
        <taxon>Tabrizicola</taxon>
    </lineage>
</organism>
<dbReference type="CDD" id="cd07377">
    <property type="entry name" value="WHTH_GntR"/>
    <property type="match status" value="1"/>
</dbReference>
<reference evidence="5 6" key="1">
    <citation type="submission" date="2020-02" db="EMBL/GenBank/DDBJ databases">
        <authorList>
            <person name="Chen W.-M."/>
        </authorList>
    </citation>
    <scope>NUCLEOTIDE SEQUENCE [LARGE SCALE GENOMIC DNA]</scope>
    <source>
        <strain evidence="5 6">KMS-5</strain>
    </source>
</reference>
<keyword evidence="1" id="KW-0805">Transcription regulation</keyword>
<dbReference type="GO" id="GO:0003700">
    <property type="term" value="F:DNA-binding transcription factor activity"/>
    <property type="evidence" value="ECO:0007669"/>
    <property type="project" value="InterPro"/>
</dbReference>
<dbReference type="GO" id="GO:0045892">
    <property type="term" value="P:negative regulation of DNA-templated transcription"/>
    <property type="evidence" value="ECO:0007669"/>
    <property type="project" value="TreeGrafter"/>
</dbReference>
<dbReference type="Gene3D" id="3.40.1410.10">
    <property type="entry name" value="Chorismate lyase-like"/>
    <property type="match status" value="1"/>
</dbReference>
<accession>A0A6M0QXP5</accession>
<dbReference type="InterPro" id="IPR028978">
    <property type="entry name" value="Chorismate_lyase_/UTRA_dom_sf"/>
</dbReference>
<keyword evidence="2" id="KW-0238">DNA-binding</keyword>
<dbReference type="SMART" id="SM00345">
    <property type="entry name" value="HTH_GNTR"/>
    <property type="match status" value="1"/>
</dbReference>
<dbReference type="InterPro" id="IPR050679">
    <property type="entry name" value="Bact_HTH_transcr_reg"/>
</dbReference>
<evidence type="ECO:0000256" key="2">
    <source>
        <dbReference type="ARBA" id="ARBA00023125"/>
    </source>
</evidence>
<dbReference type="Gene3D" id="1.10.10.10">
    <property type="entry name" value="Winged helix-like DNA-binding domain superfamily/Winged helix DNA-binding domain"/>
    <property type="match status" value="1"/>
</dbReference>
<keyword evidence="6" id="KW-1185">Reference proteome</keyword>
<dbReference type="GO" id="GO:0003677">
    <property type="term" value="F:DNA binding"/>
    <property type="evidence" value="ECO:0007669"/>
    <property type="project" value="UniProtKB-KW"/>
</dbReference>
<dbReference type="EMBL" id="JAAIVJ010000026">
    <property type="protein sequence ID" value="NEY92235.1"/>
    <property type="molecule type" value="Genomic_DNA"/>
</dbReference>
<evidence type="ECO:0000256" key="1">
    <source>
        <dbReference type="ARBA" id="ARBA00023015"/>
    </source>
</evidence>
<gene>
    <name evidence="5" type="ORF">G4Z14_18290</name>
</gene>
<dbReference type="Pfam" id="PF00392">
    <property type="entry name" value="GntR"/>
    <property type="match status" value="1"/>
</dbReference>
<dbReference type="InterPro" id="IPR036390">
    <property type="entry name" value="WH_DNA-bd_sf"/>
</dbReference>
<protein>
    <submittedName>
        <fullName evidence="5">GntR family transcriptional regulator</fullName>
    </submittedName>
</protein>
<dbReference type="PANTHER" id="PTHR44846">
    <property type="entry name" value="MANNOSYL-D-GLYCERATE TRANSPORT/METABOLISM SYSTEM REPRESSOR MNGR-RELATED"/>
    <property type="match status" value="1"/>
</dbReference>
<dbReference type="Pfam" id="PF07702">
    <property type="entry name" value="UTRA"/>
    <property type="match status" value="1"/>
</dbReference>
<dbReference type="InterPro" id="IPR000524">
    <property type="entry name" value="Tscrpt_reg_HTH_GntR"/>
</dbReference>
<evidence type="ECO:0000259" key="4">
    <source>
        <dbReference type="PROSITE" id="PS50949"/>
    </source>
</evidence>
<evidence type="ECO:0000313" key="5">
    <source>
        <dbReference type="EMBL" id="NEY92235.1"/>
    </source>
</evidence>
<dbReference type="PANTHER" id="PTHR44846:SF1">
    <property type="entry name" value="MANNOSYL-D-GLYCERATE TRANSPORT_METABOLISM SYSTEM REPRESSOR MNGR-RELATED"/>
    <property type="match status" value="1"/>
</dbReference>
<name>A0A6M0QXP5_9RHOB</name>
<feature type="domain" description="HTH gntR-type" evidence="4">
    <location>
        <begin position="27"/>
        <end position="95"/>
    </location>
</feature>
<evidence type="ECO:0000313" key="6">
    <source>
        <dbReference type="Proteomes" id="UP000477782"/>
    </source>
</evidence>
<sequence>MTESGDKNGQAATDPLAKLALDSYSGEQLYRQLYRALRGAILSGAWAEGEIIPSENELRDRFAIARTTVRNAMTLLVREGLVTQARGKGTRVQHRPVSHSIWNFGSFTDLARANGRRPVTQVLEHRIEDGMLVLVRARGLGGVEPVEWMNLDTSWLSLARYPGIEKYDFATQSLYAVLRATYGREPARAEMHLSVVPPTPMLLKVFGNNPAPPGYLCAMGDVLDSAGDPVERTSITYAPRVEMKFATSWGHGASTAAPTEEN</sequence>
<dbReference type="AlphaFoldDB" id="A0A6M0QXP5"/>